<sequence length="537" mass="59711">MNFPPCLFETSYNIYHHQPHSYTLLLVLTSSSALNHTKVGDHLRVHYSKMSASAGDDNLPPFIPFSKPSAPLAYTSSPCQLLRSDLITFLHLLPSILSIVTPWRPWPTGSYDELYPSPGNIFSVFNHVILFITQGFFILSTPLWLLFPVWMVALYVFVFVSLNKMFCYCLNGSQGTFESNPAVLKQLGAHADEEWIFINGVAVGRHWMQANIDRLSLTFQRPVRGALNRTSGILFDVIQCLIERTFDYCTNDVRICYEILRVAMLSPVNKVVLILHSQGGIQGGLIVDWLLEQLSQETLSKLEIYTFGCAANHFNNPRVSAKPTAKHPTASAISYIEHYANERDFVSRWGILHSINPLPAVAKSAAMRTEALAAAGGEVGIESGKARGGYQGRVFQVPESGHLLGQHYLDRLFPLNRKMREVVFEEGGVWDMHVHLGDDEGDPAHPEKFVRVSDARYPFTSFEIPGKNGGTSLHPPSTPIASSSNGELAVETDADEISKAPRETTGLKVKDLSRLYMYVNGGSPPDSPVESRRSVTF</sequence>
<evidence type="ECO:0008006" key="4">
    <source>
        <dbReference type="Google" id="ProtNLM"/>
    </source>
</evidence>
<dbReference type="Proteomes" id="UP000077154">
    <property type="component" value="Unassembled WGS sequence"/>
</dbReference>
<feature type="transmembrane region" description="Helical" evidence="2">
    <location>
        <begin position="144"/>
        <end position="162"/>
    </location>
</feature>
<gene>
    <name evidence="3" type="ORF">VC83_04765</name>
</gene>
<feature type="compositionally biased region" description="Polar residues" evidence="1">
    <location>
        <begin position="470"/>
        <end position="486"/>
    </location>
</feature>
<dbReference type="RefSeq" id="XP_024322854.1">
    <property type="nucleotide sequence ID" value="XM_024468393.1"/>
</dbReference>
<dbReference type="PANTHER" id="PTHR42044:SF2">
    <property type="entry name" value="DUF676 DOMAIN-CONTAINING PROTEIN"/>
    <property type="match status" value="1"/>
</dbReference>
<keyword evidence="2" id="KW-0812">Transmembrane</keyword>
<dbReference type="GeneID" id="36287835"/>
<dbReference type="VEuPathDB" id="FungiDB:GMDG_01314"/>
<feature type="region of interest" description="Disordered" evidence="1">
    <location>
        <begin position="466"/>
        <end position="486"/>
    </location>
</feature>
<evidence type="ECO:0000313" key="3">
    <source>
        <dbReference type="EMBL" id="OAF57566.2"/>
    </source>
</evidence>
<accession>A0A177A5T0</accession>
<dbReference type="PANTHER" id="PTHR42044">
    <property type="entry name" value="DUF676 DOMAIN-CONTAINING PROTEIN-RELATED"/>
    <property type="match status" value="1"/>
</dbReference>
<keyword evidence="2" id="KW-1133">Transmembrane helix</keyword>
<organism evidence="3">
    <name type="scientific">Pseudogymnoascus destructans</name>
    <dbReference type="NCBI Taxonomy" id="655981"/>
    <lineage>
        <taxon>Eukaryota</taxon>
        <taxon>Fungi</taxon>
        <taxon>Dikarya</taxon>
        <taxon>Ascomycota</taxon>
        <taxon>Pezizomycotina</taxon>
        <taxon>Leotiomycetes</taxon>
        <taxon>Thelebolales</taxon>
        <taxon>Thelebolaceae</taxon>
        <taxon>Pseudogymnoascus</taxon>
    </lineage>
</organism>
<name>A0A177A5T0_9PEZI</name>
<protein>
    <recommendedName>
        <fullName evidence="4">DUF676 domain-containing protein</fullName>
    </recommendedName>
</protein>
<dbReference type="OrthoDB" id="202545at2759"/>
<proteinExistence type="predicted"/>
<evidence type="ECO:0000256" key="1">
    <source>
        <dbReference type="SAM" id="MobiDB-lite"/>
    </source>
</evidence>
<evidence type="ECO:0000256" key="2">
    <source>
        <dbReference type="SAM" id="Phobius"/>
    </source>
</evidence>
<dbReference type="AlphaFoldDB" id="A0A177A5T0"/>
<reference evidence="3" key="1">
    <citation type="submission" date="2016-03" db="EMBL/GenBank/DDBJ databases">
        <title>Updated assembly of Pseudogymnoascus destructans, the fungus causing white-nose syndrome of bats.</title>
        <authorList>
            <person name="Palmer J.M."/>
            <person name="Drees K.P."/>
            <person name="Foster J.T."/>
            <person name="Lindner D.L."/>
        </authorList>
    </citation>
    <scope>NUCLEOTIDE SEQUENCE [LARGE SCALE GENOMIC DNA]</scope>
    <source>
        <strain evidence="3">20631-21</strain>
    </source>
</reference>
<dbReference type="EMBL" id="KV441400">
    <property type="protein sequence ID" value="OAF57566.2"/>
    <property type="molecule type" value="Genomic_DNA"/>
</dbReference>
<dbReference type="eggNOG" id="ENOG502RYMG">
    <property type="taxonomic scope" value="Eukaryota"/>
</dbReference>
<keyword evidence="2" id="KW-0472">Membrane</keyword>